<dbReference type="AlphaFoldDB" id="A4C2H9"/>
<accession>A4C2H9</accession>
<proteinExistence type="predicted"/>
<organism evidence="1 2">
    <name type="scientific">Polaribacter irgensii 23-P</name>
    <dbReference type="NCBI Taxonomy" id="313594"/>
    <lineage>
        <taxon>Bacteria</taxon>
        <taxon>Pseudomonadati</taxon>
        <taxon>Bacteroidota</taxon>
        <taxon>Flavobacteriia</taxon>
        <taxon>Flavobacteriales</taxon>
        <taxon>Flavobacteriaceae</taxon>
    </lineage>
</organism>
<sequence>MILNNVKNIFINTTINKRVLFQSFSIYGKYKLTSTNEKKRETKKY</sequence>
<reference evidence="1 2" key="1">
    <citation type="submission" date="2006-02" db="EMBL/GenBank/DDBJ databases">
        <authorList>
            <person name="Murray A."/>
            <person name="Staley J."/>
            <person name="Ferriera S."/>
            <person name="Johnson J."/>
            <person name="Kravitz S."/>
            <person name="Halpern A."/>
            <person name="Remington K."/>
            <person name="Beeson K."/>
            <person name="Tran B."/>
            <person name="Rogers Y.-H."/>
            <person name="Friedman R."/>
            <person name="Venter J.C."/>
        </authorList>
    </citation>
    <scope>NUCLEOTIDE SEQUENCE [LARGE SCALE GENOMIC DNA]</scope>
    <source>
        <strain evidence="1 2">23-P</strain>
    </source>
</reference>
<evidence type="ECO:0000313" key="1">
    <source>
        <dbReference type="EMBL" id="EAR11780.1"/>
    </source>
</evidence>
<keyword evidence="2" id="KW-1185">Reference proteome</keyword>
<protein>
    <submittedName>
        <fullName evidence="1">Uncharacterized protein</fullName>
    </submittedName>
</protein>
<gene>
    <name evidence="1" type="ORF">PI23P_01210</name>
</gene>
<dbReference type="Proteomes" id="UP000003053">
    <property type="component" value="Unassembled WGS sequence"/>
</dbReference>
<dbReference type="HOGENOM" id="CLU_3203325_0_0_10"/>
<name>A4C2H9_9FLAO</name>
<dbReference type="EMBL" id="AAOG01000004">
    <property type="protein sequence ID" value="EAR11780.1"/>
    <property type="molecule type" value="Genomic_DNA"/>
</dbReference>
<evidence type="ECO:0000313" key="2">
    <source>
        <dbReference type="Proteomes" id="UP000003053"/>
    </source>
</evidence>
<comment type="caution">
    <text evidence="1">The sequence shown here is derived from an EMBL/GenBank/DDBJ whole genome shotgun (WGS) entry which is preliminary data.</text>
</comment>